<evidence type="ECO:0000256" key="4">
    <source>
        <dbReference type="ARBA" id="ARBA00022692"/>
    </source>
</evidence>
<evidence type="ECO:0000256" key="5">
    <source>
        <dbReference type="ARBA" id="ARBA00022801"/>
    </source>
</evidence>
<feature type="transmembrane region" description="Helical" evidence="8">
    <location>
        <begin position="136"/>
        <end position="153"/>
    </location>
</feature>
<name>A0A6N4SPE0_CYTH3</name>
<feature type="transmembrane region" description="Helical" evidence="8">
    <location>
        <begin position="93"/>
        <end position="116"/>
    </location>
</feature>
<reference evidence="9 10" key="1">
    <citation type="journal article" date="2007" name="Appl. Environ. Microbiol.">
        <title>Genome sequence of the cellulolytic gliding bacterium Cytophaga hutchinsonii.</title>
        <authorList>
            <person name="Xie G."/>
            <person name="Bruce D.C."/>
            <person name="Challacombe J.F."/>
            <person name="Chertkov O."/>
            <person name="Detter J.C."/>
            <person name="Gilna P."/>
            <person name="Han C.S."/>
            <person name="Lucas S."/>
            <person name="Misra M."/>
            <person name="Myers G.L."/>
            <person name="Richardson P."/>
            <person name="Tapia R."/>
            <person name="Thayer N."/>
            <person name="Thompson L.S."/>
            <person name="Brettin T.S."/>
            <person name="Henrissat B."/>
            <person name="Wilson D.B."/>
            <person name="McBride M.J."/>
        </authorList>
    </citation>
    <scope>NUCLEOTIDE SEQUENCE [LARGE SCALE GENOMIC DNA]</scope>
    <source>
        <strain evidence="10">ATCC 33406 / DSM 1761 / CIP 103989 / NBRC 15051 / NCIMB 9469 / D465</strain>
    </source>
</reference>
<dbReference type="KEGG" id="chu:CHU_0871"/>
<dbReference type="AlphaFoldDB" id="A0A6N4SPE0"/>
<keyword evidence="7 8" id="KW-0472">Membrane</keyword>
<dbReference type="GO" id="GO:0008233">
    <property type="term" value="F:peptidase activity"/>
    <property type="evidence" value="ECO:0007669"/>
    <property type="project" value="UniProtKB-KW"/>
</dbReference>
<keyword evidence="6 8" id="KW-1133">Transmembrane helix</keyword>
<sequence>MADPRGTYYFPFLKYINVLKWVLSFLLYPTEWMMELSGYDAYIVFFPDLFRDGGAIGIIPGWQLRVAFPCMGFKIMISFLALMFAYRGTKKWIYIPLGLLFIQVINLLRVWGIVAALINNKWGMTTREMVNISHDFFNYSSYICIFLFFLYWIRKK</sequence>
<dbReference type="InterPro" id="IPR026392">
    <property type="entry name" value="Exo/Archaeosortase_dom"/>
</dbReference>
<keyword evidence="5" id="KW-0378">Hydrolase</keyword>
<evidence type="ECO:0000256" key="2">
    <source>
        <dbReference type="ARBA" id="ARBA00022475"/>
    </source>
</evidence>
<dbReference type="RefSeq" id="WP_011584270.1">
    <property type="nucleotide sequence ID" value="NC_008255.1"/>
</dbReference>
<keyword evidence="10" id="KW-1185">Reference proteome</keyword>
<keyword evidence="2" id="KW-1003">Cell membrane</keyword>
<evidence type="ECO:0000256" key="1">
    <source>
        <dbReference type="ARBA" id="ARBA00004651"/>
    </source>
</evidence>
<organism evidence="9 10">
    <name type="scientific">Cytophaga hutchinsonii (strain ATCC 33406 / DSM 1761 / CIP 103989 / NBRC 15051 / NCIMB 9469 / D465)</name>
    <dbReference type="NCBI Taxonomy" id="269798"/>
    <lineage>
        <taxon>Bacteria</taxon>
        <taxon>Pseudomonadati</taxon>
        <taxon>Bacteroidota</taxon>
        <taxon>Cytophagia</taxon>
        <taxon>Cytophagales</taxon>
        <taxon>Cytophagaceae</taxon>
        <taxon>Cytophaga</taxon>
    </lineage>
</organism>
<comment type="subcellular location">
    <subcellularLocation>
        <location evidence="1">Cell membrane</location>
        <topology evidence="1">Multi-pass membrane protein</topology>
    </subcellularLocation>
</comment>
<keyword evidence="3" id="KW-0645">Protease</keyword>
<evidence type="ECO:0000313" key="9">
    <source>
        <dbReference type="EMBL" id="ABG58154.1"/>
    </source>
</evidence>
<evidence type="ECO:0000256" key="3">
    <source>
        <dbReference type="ARBA" id="ARBA00022670"/>
    </source>
</evidence>
<gene>
    <name evidence="9" type="ordered locus">CHU_0871</name>
</gene>
<keyword evidence="4 8" id="KW-0812">Transmembrane</keyword>
<feature type="transmembrane region" description="Helical" evidence="8">
    <location>
        <begin position="66"/>
        <end position="86"/>
    </location>
</feature>
<dbReference type="InterPro" id="IPR019127">
    <property type="entry name" value="Exosortase"/>
</dbReference>
<evidence type="ECO:0008006" key="11">
    <source>
        <dbReference type="Google" id="ProtNLM"/>
    </source>
</evidence>
<dbReference type="EMBL" id="CP000383">
    <property type="protein sequence ID" value="ABG58154.1"/>
    <property type="molecule type" value="Genomic_DNA"/>
</dbReference>
<evidence type="ECO:0000313" key="10">
    <source>
        <dbReference type="Proteomes" id="UP000001822"/>
    </source>
</evidence>
<evidence type="ECO:0000256" key="8">
    <source>
        <dbReference type="SAM" id="Phobius"/>
    </source>
</evidence>
<dbReference type="GO" id="GO:0005886">
    <property type="term" value="C:plasma membrane"/>
    <property type="evidence" value="ECO:0007669"/>
    <property type="project" value="UniProtKB-SubCell"/>
</dbReference>
<proteinExistence type="predicted"/>
<dbReference type="Proteomes" id="UP000001822">
    <property type="component" value="Chromosome"/>
</dbReference>
<dbReference type="Pfam" id="PF09721">
    <property type="entry name" value="Exosortase_EpsH"/>
    <property type="match status" value="1"/>
</dbReference>
<evidence type="ECO:0000256" key="6">
    <source>
        <dbReference type="ARBA" id="ARBA00022989"/>
    </source>
</evidence>
<dbReference type="GO" id="GO:0006508">
    <property type="term" value="P:proteolysis"/>
    <property type="evidence" value="ECO:0007669"/>
    <property type="project" value="UniProtKB-KW"/>
</dbReference>
<dbReference type="NCBIfam" id="TIGR04178">
    <property type="entry name" value="exo_archaeo"/>
    <property type="match status" value="1"/>
</dbReference>
<evidence type="ECO:0000256" key="7">
    <source>
        <dbReference type="ARBA" id="ARBA00023136"/>
    </source>
</evidence>
<accession>A0A6N4SPE0</accession>
<protein>
    <recommendedName>
        <fullName evidence="11">Exosortase/archaeosortase family protein</fullName>
    </recommendedName>
</protein>